<dbReference type="Proteomes" id="UP000226442">
    <property type="component" value="Unassembled WGS sequence"/>
</dbReference>
<accession>A0A2G4F6W7</accession>
<organism evidence="1 2">
    <name type="scientific">Tychonema bourrellyi FEM_GT703</name>
    <dbReference type="NCBI Taxonomy" id="2040638"/>
    <lineage>
        <taxon>Bacteria</taxon>
        <taxon>Bacillati</taxon>
        <taxon>Cyanobacteriota</taxon>
        <taxon>Cyanophyceae</taxon>
        <taxon>Oscillatoriophycideae</taxon>
        <taxon>Oscillatoriales</taxon>
        <taxon>Microcoleaceae</taxon>
        <taxon>Tychonema</taxon>
    </lineage>
</organism>
<protein>
    <submittedName>
        <fullName evidence="1">Uncharacterized protein</fullName>
    </submittedName>
</protein>
<evidence type="ECO:0000313" key="1">
    <source>
        <dbReference type="EMBL" id="PHX57317.1"/>
    </source>
</evidence>
<gene>
    <name evidence="1" type="ORF">CP500_000610</name>
</gene>
<dbReference type="RefSeq" id="WP_096829653.1">
    <property type="nucleotide sequence ID" value="NZ_NXIB02000002.1"/>
</dbReference>
<keyword evidence="2" id="KW-1185">Reference proteome</keyword>
<reference evidence="1" key="1">
    <citation type="submission" date="2017-10" db="EMBL/GenBank/DDBJ databases">
        <title>Draft genome sequence of the planktic cyanobacteria Tychonema bourrellyi isolated from alpine lentic freshwater.</title>
        <authorList>
            <person name="Tett A."/>
            <person name="Armanini F."/>
            <person name="Asnicar F."/>
            <person name="Boscaini A."/>
            <person name="Pasolli E."/>
            <person name="Zolfo M."/>
            <person name="Donati C."/>
            <person name="Salmaso N."/>
            <person name="Segata N."/>
        </authorList>
    </citation>
    <scope>NUCLEOTIDE SEQUENCE</scope>
    <source>
        <strain evidence="1">FEM_GT703</strain>
    </source>
</reference>
<dbReference type="EMBL" id="NXIB02000002">
    <property type="protein sequence ID" value="PHX57317.1"/>
    <property type="molecule type" value="Genomic_DNA"/>
</dbReference>
<evidence type="ECO:0000313" key="2">
    <source>
        <dbReference type="Proteomes" id="UP000226442"/>
    </source>
</evidence>
<dbReference type="AlphaFoldDB" id="A0A2G4F6W7"/>
<sequence length="125" mass="14449">MSNQQDIIAELVNSLREKSSANEEEKSYGEEHLAQLRDACENFLKKESFEVGQIVKWKKNLNNRKLPHQNQPAIVVRLLEEPIVSSDDESGSPYFLEKLDIVLGVMSDRGTFLVFYYDSSRFESY</sequence>
<proteinExistence type="predicted"/>
<name>A0A2G4F6W7_9CYAN</name>
<comment type="caution">
    <text evidence="1">The sequence shown here is derived from an EMBL/GenBank/DDBJ whole genome shotgun (WGS) entry which is preliminary data.</text>
</comment>
<dbReference type="OrthoDB" id="495362at2"/>